<dbReference type="InterPro" id="IPR036236">
    <property type="entry name" value="Znf_C2H2_sf"/>
</dbReference>
<dbReference type="PANTHER" id="PTHR46326:SF2">
    <property type="entry name" value="ZINC FINGER PROTEIN ZAT1-RELATED"/>
    <property type="match status" value="1"/>
</dbReference>
<accession>A0A2P2Q5R3</accession>
<dbReference type="GO" id="GO:0006355">
    <property type="term" value="P:regulation of DNA-templated transcription"/>
    <property type="evidence" value="ECO:0007669"/>
    <property type="project" value="InterPro"/>
</dbReference>
<dbReference type="InterPro" id="IPR044303">
    <property type="entry name" value="ZAT1/4/9"/>
</dbReference>
<feature type="domain" description="C2H2-type" evidence="3">
    <location>
        <begin position="156"/>
        <end position="178"/>
    </location>
</feature>
<organism evidence="4">
    <name type="scientific">Rhizophora mucronata</name>
    <name type="common">Asiatic mangrove</name>
    <dbReference type="NCBI Taxonomy" id="61149"/>
    <lineage>
        <taxon>Eukaryota</taxon>
        <taxon>Viridiplantae</taxon>
        <taxon>Streptophyta</taxon>
        <taxon>Embryophyta</taxon>
        <taxon>Tracheophyta</taxon>
        <taxon>Spermatophyta</taxon>
        <taxon>Magnoliopsida</taxon>
        <taxon>eudicotyledons</taxon>
        <taxon>Gunneridae</taxon>
        <taxon>Pentapetalae</taxon>
        <taxon>rosids</taxon>
        <taxon>fabids</taxon>
        <taxon>Malpighiales</taxon>
        <taxon>Rhizophoraceae</taxon>
        <taxon>Rhizophora</taxon>
    </lineage>
</organism>
<evidence type="ECO:0000313" key="4">
    <source>
        <dbReference type="EMBL" id="MBX62335.1"/>
    </source>
</evidence>
<protein>
    <submittedName>
        <fullName evidence="4">Zinc finger protein ZAT9-like</fullName>
    </submittedName>
</protein>
<evidence type="ECO:0000256" key="1">
    <source>
        <dbReference type="PROSITE-ProRule" id="PRU00042"/>
    </source>
</evidence>
<dbReference type="InterPro" id="IPR013087">
    <property type="entry name" value="Znf_C2H2_type"/>
</dbReference>
<dbReference type="GO" id="GO:0008270">
    <property type="term" value="F:zinc ion binding"/>
    <property type="evidence" value="ECO:0007669"/>
    <property type="project" value="UniProtKB-KW"/>
</dbReference>
<feature type="compositionally biased region" description="Acidic residues" evidence="2">
    <location>
        <begin position="71"/>
        <end position="93"/>
    </location>
</feature>
<dbReference type="Gene3D" id="3.30.160.60">
    <property type="entry name" value="Classic Zinc Finger"/>
    <property type="match status" value="1"/>
</dbReference>
<evidence type="ECO:0000256" key="2">
    <source>
        <dbReference type="SAM" id="MobiDB-lite"/>
    </source>
</evidence>
<dbReference type="EMBL" id="GGEC01081851">
    <property type="protein sequence ID" value="MBX62335.1"/>
    <property type="molecule type" value="Transcribed_RNA"/>
</dbReference>
<dbReference type="AlphaFoldDB" id="A0A2P2Q5R3"/>
<feature type="region of interest" description="Disordered" evidence="2">
    <location>
        <begin position="61"/>
        <end position="94"/>
    </location>
</feature>
<dbReference type="PROSITE" id="PS00028">
    <property type="entry name" value="ZINC_FINGER_C2H2_1"/>
    <property type="match status" value="2"/>
</dbReference>
<keyword evidence="1" id="KW-0479">Metal-binding</keyword>
<dbReference type="SMART" id="SM00355">
    <property type="entry name" value="ZnF_C2H2"/>
    <property type="match status" value="2"/>
</dbReference>
<feature type="domain" description="C2H2-type" evidence="3">
    <location>
        <begin position="106"/>
        <end position="133"/>
    </location>
</feature>
<evidence type="ECO:0000259" key="3">
    <source>
        <dbReference type="PROSITE" id="PS50157"/>
    </source>
</evidence>
<dbReference type="Pfam" id="PF13912">
    <property type="entry name" value="zf-C2H2_6"/>
    <property type="match status" value="2"/>
</dbReference>
<dbReference type="PROSITE" id="PS50157">
    <property type="entry name" value="ZINC_FINGER_C2H2_2"/>
    <property type="match status" value="2"/>
</dbReference>
<dbReference type="PANTHER" id="PTHR46326">
    <property type="entry name" value="ZINC FINGER PROTEIN ZAT1-RELATED"/>
    <property type="match status" value="1"/>
</dbReference>
<dbReference type="SUPFAM" id="SSF57667">
    <property type="entry name" value="beta-beta-alpha zinc fingers"/>
    <property type="match status" value="1"/>
</dbReference>
<reference evidence="4" key="1">
    <citation type="submission" date="2018-02" db="EMBL/GenBank/DDBJ databases">
        <title>Rhizophora mucronata_Transcriptome.</title>
        <authorList>
            <person name="Meera S.P."/>
            <person name="Sreeshan A."/>
            <person name="Augustine A."/>
        </authorList>
    </citation>
    <scope>NUCLEOTIDE SEQUENCE</scope>
    <source>
        <tissue evidence="4">Leaf</tissue>
    </source>
</reference>
<keyword evidence="1" id="KW-0863">Zinc-finger</keyword>
<keyword evidence="1" id="KW-0862">Zinc</keyword>
<sequence>MDKNHQHHLENNIKKLNCHKLSNKTESSWAEPEPVSSISDTTSEEDVAFCLMMLSRDKWKRKEQHNYQQEQEQETEEEEAEADKSEEETDESDEFKACRTRIRGKYKCETCNKVFKSYQALGGHRASHKKLKVIRPPKEPENAATSSSILAEKRIHECPYCFRVFSSGQALGGHKRSHLTGVAASPAAGSSAKFGDNLNLIDLNLPAPVEDDDASQIELSAVSDAEFMMDIKR</sequence>
<proteinExistence type="predicted"/>
<name>A0A2P2Q5R3_RHIMU</name>